<reference evidence="5" key="1">
    <citation type="submission" date="2017-05" db="EMBL/GenBank/DDBJ databases">
        <authorList>
            <person name="Song R."/>
            <person name="Chenine A.L."/>
            <person name="Ruprecht R.M."/>
        </authorList>
    </citation>
    <scope>NUCLEOTIDE SEQUENCE</scope>
</reference>
<protein>
    <submittedName>
        <fullName evidence="5">UDP-glucuronosyltransferase 40AD1</fullName>
    </submittedName>
</protein>
<proteinExistence type="evidence at transcript level"/>
<evidence type="ECO:0000313" key="5">
    <source>
        <dbReference type="EMBL" id="AVT42218.1"/>
    </source>
</evidence>
<dbReference type="InterPro" id="IPR050271">
    <property type="entry name" value="UDP-glycosyltransferase"/>
</dbReference>
<dbReference type="FunFam" id="3.40.50.2000:FF:000050">
    <property type="entry name" value="UDP-glucuronosyltransferase"/>
    <property type="match status" value="1"/>
</dbReference>
<dbReference type="Pfam" id="PF00201">
    <property type="entry name" value="UDPGT"/>
    <property type="match status" value="1"/>
</dbReference>
<keyword evidence="4" id="KW-1133">Transmembrane helix</keyword>
<comment type="similarity">
    <text evidence="1">Belongs to the UDP-glycosyltransferase family.</text>
</comment>
<evidence type="ECO:0000256" key="1">
    <source>
        <dbReference type="ARBA" id="ARBA00009995"/>
    </source>
</evidence>
<name>A0A2R4FXH8_9CUCU</name>
<keyword evidence="4" id="KW-0472">Membrane</keyword>
<dbReference type="GO" id="GO:0008194">
    <property type="term" value="F:UDP-glycosyltransferase activity"/>
    <property type="evidence" value="ECO:0007669"/>
    <property type="project" value="InterPro"/>
</dbReference>
<sequence length="219" mass="26153">MGSHLTGKNFEFERIKMFLNLFKNLKQRVIWKFDRHLPNKSDNVLIRKWLPQNDILAHPQIKLFITHAGYGSILETIYHGVPCLMIPVFMDQFNNAYRSVQLGFALKLSYNDPNFSEALLMKLVQELLNNQRYFENAKKRQELFHDRPMRPMETAIYWIEYVIRHKGADHLKLGGAKLPWYRFYFLDVILFLAVFVFVFLYILYCITFFTKTASKQKQN</sequence>
<dbReference type="Gene3D" id="3.40.50.2000">
    <property type="entry name" value="Glycogen Phosphorylase B"/>
    <property type="match status" value="1"/>
</dbReference>
<dbReference type="SUPFAM" id="SSF53756">
    <property type="entry name" value="UDP-Glycosyltransferase/glycogen phosphorylase"/>
    <property type="match status" value="1"/>
</dbReference>
<dbReference type="CDD" id="cd03784">
    <property type="entry name" value="GT1_Gtf-like"/>
    <property type="match status" value="1"/>
</dbReference>
<keyword evidence="4" id="KW-0812">Transmembrane</keyword>
<evidence type="ECO:0000256" key="3">
    <source>
        <dbReference type="ARBA" id="ARBA00022679"/>
    </source>
</evidence>
<dbReference type="AlphaFoldDB" id="A0A2R4FXH8"/>
<dbReference type="EMBL" id="MF034852">
    <property type="protein sequence ID" value="AVT42218.1"/>
    <property type="molecule type" value="mRNA"/>
</dbReference>
<dbReference type="PANTHER" id="PTHR48043:SF159">
    <property type="entry name" value="EG:EG0003.4 PROTEIN-RELATED"/>
    <property type="match status" value="1"/>
</dbReference>
<evidence type="ECO:0000256" key="2">
    <source>
        <dbReference type="ARBA" id="ARBA00022676"/>
    </source>
</evidence>
<organism evidence="5">
    <name type="scientific">Lissorhoptrus oryzophilus</name>
    <name type="common">rice water weevil</name>
    <dbReference type="NCBI Taxonomy" id="308863"/>
    <lineage>
        <taxon>Eukaryota</taxon>
        <taxon>Metazoa</taxon>
        <taxon>Ecdysozoa</taxon>
        <taxon>Arthropoda</taxon>
        <taxon>Hexapoda</taxon>
        <taxon>Insecta</taxon>
        <taxon>Pterygota</taxon>
        <taxon>Neoptera</taxon>
        <taxon>Endopterygota</taxon>
        <taxon>Coleoptera</taxon>
        <taxon>Polyphaga</taxon>
        <taxon>Cucujiformia</taxon>
        <taxon>Erirhinidae</taxon>
        <taxon>Erirhininae</taxon>
        <taxon>Lissorhoptrus</taxon>
    </lineage>
</organism>
<accession>A0A2R4FXH8</accession>
<keyword evidence="3 5" id="KW-0808">Transferase</keyword>
<feature type="transmembrane region" description="Helical" evidence="4">
    <location>
        <begin position="183"/>
        <end position="209"/>
    </location>
</feature>
<evidence type="ECO:0000256" key="4">
    <source>
        <dbReference type="SAM" id="Phobius"/>
    </source>
</evidence>
<dbReference type="PANTHER" id="PTHR48043">
    <property type="entry name" value="EG:EG0003.4 PROTEIN-RELATED"/>
    <property type="match status" value="1"/>
</dbReference>
<dbReference type="InterPro" id="IPR002213">
    <property type="entry name" value="UDP_glucos_trans"/>
</dbReference>
<keyword evidence="2" id="KW-0328">Glycosyltransferase</keyword>